<proteinExistence type="predicted"/>
<name>A0ABT0LB16_9GAMM</name>
<dbReference type="InterPro" id="IPR036237">
    <property type="entry name" value="Xyl_isomerase-like_sf"/>
</dbReference>
<dbReference type="SUPFAM" id="SSF51658">
    <property type="entry name" value="Xylose isomerase-like"/>
    <property type="match status" value="2"/>
</dbReference>
<reference evidence="1 2" key="1">
    <citation type="submission" date="2022-01" db="EMBL/GenBank/DDBJ databases">
        <title>Whole genome-based taxonomy of the Shewanellaceae.</title>
        <authorList>
            <person name="Martin-Rodriguez A.J."/>
        </authorList>
    </citation>
    <scope>NUCLEOTIDE SEQUENCE [LARGE SCALE GENOMIC DNA]</scope>
    <source>
        <strain evidence="1 2">DSM 17177</strain>
    </source>
</reference>
<keyword evidence="2" id="KW-1185">Reference proteome</keyword>
<evidence type="ECO:0008006" key="3">
    <source>
        <dbReference type="Google" id="ProtNLM"/>
    </source>
</evidence>
<evidence type="ECO:0000313" key="2">
    <source>
        <dbReference type="Proteomes" id="UP001203423"/>
    </source>
</evidence>
<dbReference type="Proteomes" id="UP001203423">
    <property type="component" value="Unassembled WGS sequence"/>
</dbReference>
<accession>A0ABT0LB16</accession>
<dbReference type="EMBL" id="JAKIKS010000034">
    <property type="protein sequence ID" value="MCL1124893.1"/>
    <property type="molecule type" value="Genomic_DNA"/>
</dbReference>
<dbReference type="RefSeq" id="WP_248940169.1">
    <property type="nucleotide sequence ID" value="NZ_JAKIKS010000034.1"/>
</dbReference>
<evidence type="ECO:0000313" key="1">
    <source>
        <dbReference type="EMBL" id="MCL1124893.1"/>
    </source>
</evidence>
<comment type="caution">
    <text evidence="1">The sequence shown here is derived from an EMBL/GenBank/DDBJ whole genome shotgun (WGS) entry which is preliminary data.</text>
</comment>
<organism evidence="1 2">
    <name type="scientific">Shewanella surugensis</name>
    <dbReference type="NCBI Taxonomy" id="212020"/>
    <lineage>
        <taxon>Bacteria</taxon>
        <taxon>Pseudomonadati</taxon>
        <taxon>Pseudomonadota</taxon>
        <taxon>Gammaproteobacteria</taxon>
        <taxon>Alteromonadales</taxon>
        <taxon>Shewanellaceae</taxon>
        <taxon>Shewanella</taxon>
    </lineage>
</organism>
<protein>
    <recommendedName>
        <fullName evidence="3">Xylose isomerase-like TIM barrel domain-containing protein</fullName>
    </recommendedName>
</protein>
<sequence>MKLSYSVNSIKTGSLLESSLEVMKSGYSGVELCFSKDQCNPFYLTDDEVLELRKQFAEKKINPVAISTATTFFLSDIPHEPSVVSVDVDSRQSRINNSRFKLHFDLSHTYCTEKKYLQTIKEASKDTAYIHLSDIKIDYNLTFLDIKDEQSIPSSIST</sequence>
<dbReference type="Gene3D" id="3.20.20.150">
    <property type="entry name" value="Divalent-metal-dependent TIM barrel enzymes"/>
    <property type="match status" value="1"/>
</dbReference>
<gene>
    <name evidence="1" type="ORF">L2764_10500</name>
</gene>